<evidence type="ECO:0008006" key="3">
    <source>
        <dbReference type="Google" id="ProtNLM"/>
    </source>
</evidence>
<evidence type="ECO:0000313" key="2">
    <source>
        <dbReference type="Proteomes" id="UP000652430"/>
    </source>
</evidence>
<evidence type="ECO:0000313" key="1">
    <source>
        <dbReference type="EMBL" id="GHH20966.1"/>
    </source>
</evidence>
<protein>
    <recommendedName>
        <fullName evidence="3">Transposase family protein</fullName>
    </recommendedName>
</protein>
<comment type="caution">
    <text evidence="1">The sequence shown here is derived from an EMBL/GenBank/DDBJ whole genome shotgun (WGS) entry which is preliminary data.</text>
</comment>
<reference evidence="2" key="1">
    <citation type="journal article" date="2019" name="Int. J. Syst. Evol. Microbiol.">
        <title>The Global Catalogue of Microorganisms (GCM) 10K type strain sequencing project: providing services to taxonomists for standard genome sequencing and annotation.</title>
        <authorList>
            <consortium name="The Broad Institute Genomics Platform"/>
            <consortium name="The Broad Institute Genome Sequencing Center for Infectious Disease"/>
            <person name="Wu L."/>
            <person name="Ma J."/>
        </authorList>
    </citation>
    <scope>NUCLEOTIDE SEQUENCE [LARGE SCALE GENOMIC DNA]</scope>
    <source>
        <strain evidence="2">CGMCC 1.8957</strain>
    </source>
</reference>
<gene>
    <name evidence="1" type="ORF">GCM10008023_29490</name>
</gene>
<organism evidence="1 2">
    <name type="scientific">Sphingomonas glacialis</name>
    <dbReference type="NCBI Taxonomy" id="658225"/>
    <lineage>
        <taxon>Bacteria</taxon>
        <taxon>Pseudomonadati</taxon>
        <taxon>Pseudomonadota</taxon>
        <taxon>Alphaproteobacteria</taxon>
        <taxon>Sphingomonadales</taxon>
        <taxon>Sphingomonadaceae</taxon>
        <taxon>Sphingomonas</taxon>
    </lineage>
</organism>
<proteinExistence type="predicted"/>
<dbReference type="EMBL" id="BNAQ01000004">
    <property type="protein sequence ID" value="GHH20966.1"/>
    <property type="molecule type" value="Genomic_DNA"/>
</dbReference>
<sequence>MGANIKLTTIGDVVHHKGNLRVECRCGHRSVIDAAKLDRYYTVQRWSTVLEVVGMHLRCSSCGSRGAHWRITLEPPRGPRWGPQTEEAWRFLTARLRNR</sequence>
<dbReference type="Proteomes" id="UP000652430">
    <property type="component" value="Unassembled WGS sequence"/>
</dbReference>
<keyword evidence="2" id="KW-1185">Reference proteome</keyword>
<name>A0ABQ3LNT6_9SPHN</name>
<accession>A0ABQ3LNT6</accession>